<comment type="caution">
    <text evidence="2">The sequence shown here is derived from an EMBL/GenBank/DDBJ whole genome shotgun (WGS) entry which is preliminary data.</text>
</comment>
<dbReference type="GO" id="GO:0003995">
    <property type="term" value="F:acyl-CoA dehydrogenase activity"/>
    <property type="evidence" value="ECO:0007669"/>
    <property type="project" value="InterPro"/>
</dbReference>
<dbReference type="InParanoid" id="A0A2V0PLZ5"/>
<evidence type="ECO:0000259" key="1">
    <source>
        <dbReference type="PROSITE" id="PS50835"/>
    </source>
</evidence>
<feature type="non-terminal residue" evidence="2">
    <location>
        <position position="334"/>
    </location>
</feature>
<proteinExistence type="predicted"/>
<organism evidence="2 3">
    <name type="scientific">Raphidocelis subcapitata</name>
    <dbReference type="NCBI Taxonomy" id="307507"/>
    <lineage>
        <taxon>Eukaryota</taxon>
        <taxon>Viridiplantae</taxon>
        <taxon>Chlorophyta</taxon>
        <taxon>core chlorophytes</taxon>
        <taxon>Chlorophyceae</taxon>
        <taxon>CS clade</taxon>
        <taxon>Sphaeropleales</taxon>
        <taxon>Selenastraceae</taxon>
        <taxon>Raphidocelis</taxon>
    </lineage>
</organism>
<dbReference type="Gene3D" id="1.10.540.10">
    <property type="entry name" value="Acyl-CoA dehydrogenase/oxidase, N-terminal domain"/>
    <property type="match status" value="1"/>
</dbReference>
<dbReference type="GO" id="GO:0006635">
    <property type="term" value="P:fatty acid beta-oxidation"/>
    <property type="evidence" value="ECO:0007669"/>
    <property type="project" value="InterPro"/>
</dbReference>
<dbReference type="InterPro" id="IPR006091">
    <property type="entry name" value="Acyl-CoA_Oxase/DH_mid-dom"/>
</dbReference>
<dbReference type="OrthoDB" id="435240at2759"/>
<dbReference type="Proteomes" id="UP000247498">
    <property type="component" value="Unassembled WGS sequence"/>
</dbReference>
<accession>A0A2V0PLZ5</accession>
<dbReference type="FunCoup" id="A0A2V0PLZ5">
    <property type="interactions" value="1635"/>
</dbReference>
<dbReference type="InterPro" id="IPR009100">
    <property type="entry name" value="AcylCoA_DH/oxidase_NM_dom_sf"/>
</dbReference>
<dbReference type="GO" id="GO:0005777">
    <property type="term" value="C:peroxisome"/>
    <property type="evidence" value="ECO:0007669"/>
    <property type="project" value="TreeGrafter"/>
</dbReference>
<dbReference type="PANTHER" id="PTHR43188">
    <property type="entry name" value="ACYL-COENZYME A OXIDASE"/>
    <property type="match status" value="1"/>
</dbReference>
<feature type="domain" description="Ig-like" evidence="1">
    <location>
        <begin position="187"/>
        <end position="301"/>
    </location>
</feature>
<dbReference type="Pfam" id="PF02770">
    <property type="entry name" value="Acyl-CoA_dh_M"/>
    <property type="match status" value="1"/>
</dbReference>
<dbReference type="InterPro" id="IPR013786">
    <property type="entry name" value="AcylCoA_DH/ox_N"/>
</dbReference>
<evidence type="ECO:0000313" key="3">
    <source>
        <dbReference type="Proteomes" id="UP000247498"/>
    </source>
</evidence>
<dbReference type="InterPro" id="IPR037069">
    <property type="entry name" value="AcylCoA_DH/ox_N_sf"/>
</dbReference>
<dbReference type="InterPro" id="IPR006089">
    <property type="entry name" value="Acyl-CoA_DH_CS"/>
</dbReference>
<reference evidence="2 3" key="1">
    <citation type="journal article" date="2018" name="Sci. Rep.">
        <title>Raphidocelis subcapitata (=Pseudokirchneriella subcapitata) provides an insight into genome evolution and environmental adaptations in the Sphaeropleales.</title>
        <authorList>
            <person name="Suzuki S."/>
            <person name="Yamaguchi H."/>
            <person name="Nakajima N."/>
            <person name="Kawachi M."/>
        </authorList>
    </citation>
    <scope>NUCLEOTIDE SEQUENCE [LARGE SCALE GENOMIC DNA]</scope>
    <source>
        <strain evidence="2 3">NIES-35</strain>
    </source>
</reference>
<dbReference type="PROSITE" id="PS50835">
    <property type="entry name" value="IG_LIKE"/>
    <property type="match status" value="1"/>
</dbReference>
<dbReference type="SUPFAM" id="SSF56645">
    <property type="entry name" value="Acyl-CoA dehydrogenase NM domain-like"/>
    <property type="match status" value="1"/>
</dbReference>
<dbReference type="InterPro" id="IPR046373">
    <property type="entry name" value="Acyl-CoA_Oxase/DH_mid-dom_sf"/>
</dbReference>
<dbReference type="AlphaFoldDB" id="A0A2V0PLZ5"/>
<gene>
    <name evidence="2" type="ORF">Rsub_13321</name>
</gene>
<sequence length="334" mass="35794">MSAPSPSAAMGRVAVMAGQLTSYKTGEDGEPEQLHQLLTRAPTAAAVAPHSRGFMRAFPQATTMAEFPTAAHDALALDGLLTAEERAVRDKARAFVEREVAPVITEYWERAEFPFELVPKIAALGLGGATMQGYGCPGLSIMANAMAAVEFARVDASLATFSLVHNFLALITIGLLGSEEQKRTYLPAMAKYEQVGCWALTEPSNGSDASSLTCSATKVPGGWQLDGQKRWIGNGTWADVSVVWARNNESGEVNCFIVKKGTPGLKATKIDNKIALRCVQNADMVFERCFVPDSARLPGVTSFKDTNKVLALSRIMVAWLPVGMAMGAYDMAAR</sequence>
<dbReference type="GO" id="GO:0050660">
    <property type="term" value="F:flavin adenine dinucleotide binding"/>
    <property type="evidence" value="ECO:0007669"/>
    <property type="project" value="InterPro"/>
</dbReference>
<evidence type="ECO:0000313" key="2">
    <source>
        <dbReference type="EMBL" id="GBG00590.1"/>
    </source>
</evidence>
<dbReference type="InterPro" id="IPR007110">
    <property type="entry name" value="Ig-like_dom"/>
</dbReference>
<name>A0A2V0PLZ5_9CHLO</name>
<dbReference type="PANTHER" id="PTHR43188:SF1">
    <property type="entry name" value="ACYL-COA DEHYDROGENASE"/>
    <property type="match status" value="1"/>
</dbReference>
<dbReference type="InterPro" id="IPR045008">
    <property type="entry name" value="ACX4-like"/>
</dbReference>
<dbReference type="EMBL" id="BDRX01000255">
    <property type="protein sequence ID" value="GBG00590.1"/>
    <property type="molecule type" value="Genomic_DNA"/>
</dbReference>
<keyword evidence="3" id="KW-1185">Reference proteome</keyword>
<dbReference type="STRING" id="307507.A0A2V0PLZ5"/>
<dbReference type="PROSITE" id="PS00072">
    <property type="entry name" value="ACYL_COA_DH_1"/>
    <property type="match status" value="1"/>
</dbReference>
<protein>
    <recommendedName>
        <fullName evidence="1">Ig-like domain-containing protein</fullName>
    </recommendedName>
</protein>
<dbReference type="Pfam" id="PF02771">
    <property type="entry name" value="Acyl-CoA_dh_N"/>
    <property type="match status" value="1"/>
</dbReference>
<dbReference type="Gene3D" id="2.40.110.10">
    <property type="entry name" value="Butyryl-CoA Dehydrogenase, subunit A, domain 2"/>
    <property type="match status" value="1"/>
</dbReference>
<dbReference type="FunFam" id="2.40.110.10:FF:000013">
    <property type="entry name" value="Acyl-coenzyme A oxidase 4 peroxisomal"/>
    <property type="match status" value="1"/>
</dbReference>